<reference evidence="3 4" key="1">
    <citation type="journal article" date="2013" name="Nat. Commun.">
        <title>Genome sequence and functional genomic analysis of the oil-degrading bacterium Oleispira antarctica.</title>
        <authorList>
            <person name="Kube M."/>
            <person name="Chernikova T.N."/>
            <person name="Al-Ramahi Y."/>
            <person name="Beloqui A."/>
            <person name="Lopez-Cortez N."/>
            <person name="Guazzaroni M.E."/>
            <person name="Heipieper H.J."/>
            <person name="Klages S."/>
            <person name="Kotsyurbenko O.R."/>
            <person name="Langer I."/>
            <person name="Nechitaylo T.Y."/>
            <person name="Lunsdorf H."/>
            <person name="Fernandez M."/>
            <person name="Juarez S."/>
            <person name="Ciordia S."/>
            <person name="Singer A."/>
            <person name="Kagan O."/>
            <person name="Egorova O."/>
            <person name="Petit P.A."/>
            <person name="Stogios P."/>
            <person name="Kim Y."/>
            <person name="Tchigvintsev A."/>
            <person name="Flick R."/>
            <person name="Denaro R."/>
            <person name="Genovese M."/>
            <person name="Albar J.P."/>
            <person name="Reva O.N."/>
            <person name="Martinez-Gomariz M."/>
            <person name="Tran H."/>
            <person name="Ferrer M."/>
            <person name="Savchenko A."/>
            <person name="Yakunin A.F."/>
            <person name="Yakimov M.M."/>
            <person name="Golyshina O.V."/>
            <person name="Reinhardt R."/>
            <person name="Golyshin P.N."/>
        </authorList>
    </citation>
    <scope>NUCLEOTIDE SEQUENCE [LARGE SCALE GENOMIC DNA]</scope>
</reference>
<evidence type="ECO:0000256" key="1">
    <source>
        <dbReference type="SAM" id="MobiDB-lite"/>
    </source>
</evidence>
<organism evidence="3 4">
    <name type="scientific">Oleispira antarctica RB-8</name>
    <dbReference type="NCBI Taxonomy" id="698738"/>
    <lineage>
        <taxon>Bacteria</taxon>
        <taxon>Pseudomonadati</taxon>
        <taxon>Pseudomonadota</taxon>
        <taxon>Gammaproteobacteria</taxon>
        <taxon>Oceanospirillales</taxon>
        <taxon>Oceanospirillaceae</taxon>
        <taxon>Oleispira</taxon>
    </lineage>
</organism>
<dbReference type="PATRIC" id="fig|698738.3.peg.123"/>
<sequence length="349" mass="38264">MKTSLKLLGSIFIISSLAACVANAPKQSSDSRRADNQASLDTPDWVNNPPQRTGFAYGIGSGDLWDDKADAAKRAGDAARVNLVSQLRVTVTGDFSSRVQERKTTGKQTELVRTVQNTIRSKVPTVELDEVKVTETFFENKFAYALAELDRVKAASRLRAQIVDLEEQVVMVNAKPRSGTTLQKLRVVLPALTLFAQRDRLADQLALVGTQRQKPALNDELQRIESDIYTLFNQLQVRISMTDAGAQEIAAGVIEALTEQGVRINDRGIYDLMIQVSATLRPVEKNGTHFVFADSRVTIKDANDRILSTFSKQAKGASGYASLAKVKAEKSVARLLANELATALVDRID</sequence>
<dbReference type="KEGG" id="oai:OLEAN_C01220"/>
<dbReference type="AlphaFoldDB" id="R4YMI6"/>
<evidence type="ECO:0008006" key="5">
    <source>
        <dbReference type="Google" id="ProtNLM"/>
    </source>
</evidence>
<feature type="region of interest" description="Disordered" evidence="1">
    <location>
        <begin position="26"/>
        <end position="47"/>
    </location>
</feature>
<feature type="signal peptide" evidence="2">
    <location>
        <begin position="1"/>
        <end position="18"/>
    </location>
</feature>
<accession>R4YMI6</accession>
<dbReference type="Gene3D" id="3.10.28.20">
    <property type="entry name" value="Acetamidase/Formamidase-like domains"/>
    <property type="match status" value="1"/>
</dbReference>
<dbReference type="Proteomes" id="UP000032749">
    <property type="component" value="Chromosome"/>
</dbReference>
<evidence type="ECO:0000256" key="2">
    <source>
        <dbReference type="SAM" id="SignalP"/>
    </source>
</evidence>
<name>R4YMI6_OLEAN</name>
<gene>
    <name evidence="3" type="ORF">OLEAN_C01220</name>
</gene>
<dbReference type="STRING" id="698738.OLEAN_C01220"/>
<evidence type="ECO:0000313" key="3">
    <source>
        <dbReference type="EMBL" id="CCK74298.1"/>
    </source>
</evidence>
<evidence type="ECO:0000313" key="4">
    <source>
        <dbReference type="Proteomes" id="UP000032749"/>
    </source>
</evidence>
<dbReference type="EMBL" id="FO203512">
    <property type="protein sequence ID" value="CCK74298.1"/>
    <property type="molecule type" value="Genomic_DNA"/>
</dbReference>
<keyword evidence="2" id="KW-0732">Signal</keyword>
<protein>
    <recommendedName>
        <fullName evidence="5">LPP20 lipoprotein</fullName>
    </recommendedName>
</protein>
<proteinExistence type="predicted"/>
<dbReference type="OrthoDB" id="6115129at2"/>
<keyword evidence="4" id="KW-1185">Reference proteome</keyword>
<feature type="chain" id="PRO_5004383775" description="LPP20 lipoprotein" evidence="2">
    <location>
        <begin position="19"/>
        <end position="349"/>
    </location>
</feature>
<dbReference type="PROSITE" id="PS51257">
    <property type="entry name" value="PROKAR_LIPOPROTEIN"/>
    <property type="match status" value="1"/>
</dbReference>
<dbReference type="HOGENOM" id="CLU_068211_0_0_6"/>